<evidence type="ECO:0000256" key="2">
    <source>
        <dbReference type="ARBA" id="ARBA00022475"/>
    </source>
</evidence>
<gene>
    <name evidence="8" type="ORF">J3U88_14065</name>
</gene>
<name>A0A8J7Q310_9BACT</name>
<evidence type="ECO:0000256" key="1">
    <source>
        <dbReference type="ARBA" id="ARBA00004651"/>
    </source>
</evidence>
<evidence type="ECO:0000256" key="5">
    <source>
        <dbReference type="ARBA" id="ARBA00023136"/>
    </source>
</evidence>
<keyword evidence="9" id="KW-1185">Reference proteome</keyword>
<comment type="subcellular location">
    <subcellularLocation>
        <location evidence="1">Cell membrane</location>
        <topology evidence="1">Multi-pass membrane protein</topology>
    </subcellularLocation>
</comment>
<dbReference type="PANTHER" id="PTHR40077:SF1">
    <property type="entry name" value="MEMBRANE PROTEIN"/>
    <property type="match status" value="1"/>
</dbReference>
<keyword evidence="3 6" id="KW-0812">Transmembrane</keyword>
<dbReference type="Pfam" id="PF12823">
    <property type="entry name" value="DUF3817"/>
    <property type="match status" value="1"/>
</dbReference>
<proteinExistence type="predicted"/>
<feature type="transmembrane region" description="Helical" evidence="6">
    <location>
        <begin position="45"/>
        <end position="66"/>
    </location>
</feature>
<dbReference type="Proteomes" id="UP000664417">
    <property type="component" value="Unassembled WGS sequence"/>
</dbReference>
<feature type="transmembrane region" description="Helical" evidence="6">
    <location>
        <begin position="72"/>
        <end position="91"/>
    </location>
</feature>
<evidence type="ECO:0000313" key="9">
    <source>
        <dbReference type="Proteomes" id="UP000664417"/>
    </source>
</evidence>
<keyword evidence="2" id="KW-1003">Cell membrane</keyword>
<keyword evidence="5 6" id="KW-0472">Membrane</keyword>
<dbReference type="GO" id="GO:0005886">
    <property type="term" value="C:plasma membrane"/>
    <property type="evidence" value="ECO:0007669"/>
    <property type="project" value="UniProtKB-SubCell"/>
</dbReference>
<reference evidence="8" key="1">
    <citation type="submission" date="2021-03" db="EMBL/GenBank/DDBJ databases">
        <authorList>
            <person name="Wang G."/>
        </authorList>
    </citation>
    <scope>NUCLEOTIDE SEQUENCE</scope>
    <source>
        <strain evidence="8">KCTC 12899</strain>
    </source>
</reference>
<dbReference type="AlphaFoldDB" id="A0A8J7Q310"/>
<dbReference type="InterPro" id="IPR023845">
    <property type="entry name" value="DUF3817_TM"/>
</dbReference>
<dbReference type="NCBIfam" id="TIGR03954">
    <property type="entry name" value="integ_memb_HG"/>
    <property type="match status" value="1"/>
</dbReference>
<keyword evidence="4 6" id="KW-1133">Transmembrane helix</keyword>
<organism evidence="8 9">
    <name type="scientific">Acanthopleuribacter pedis</name>
    <dbReference type="NCBI Taxonomy" id="442870"/>
    <lineage>
        <taxon>Bacteria</taxon>
        <taxon>Pseudomonadati</taxon>
        <taxon>Acidobacteriota</taxon>
        <taxon>Holophagae</taxon>
        <taxon>Acanthopleuribacterales</taxon>
        <taxon>Acanthopleuribacteraceae</taxon>
        <taxon>Acanthopleuribacter</taxon>
    </lineage>
</organism>
<evidence type="ECO:0000259" key="7">
    <source>
        <dbReference type="Pfam" id="PF12823"/>
    </source>
</evidence>
<accession>A0A8J7Q310</accession>
<evidence type="ECO:0000256" key="4">
    <source>
        <dbReference type="ARBA" id="ARBA00022989"/>
    </source>
</evidence>
<feature type="domain" description="DUF3817" evidence="7">
    <location>
        <begin position="10"/>
        <end position="96"/>
    </location>
</feature>
<comment type="caution">
    <text evidence="8">The sequence shown here is derived from an EMBL/GenBank/DDBJ whole genome shotgun (WGS) entry which is preliminary data.</text>
</comment>
<dbReference type="EMBL" id="JAFREP010000013">
    <property type="protein sequence ID" value="MBO1319597.1"/>
    <property type="molecule type" value="Genomic_DNA"/>
</dbReference>
<dbReference type="PANTHER" id="PTHR40077">
    <property type="entry name" value="MEMBRANE PROTEIN-RELATED"/>
    <property type="match status" value="1"/>
</dbReference>
<dbReference type="RefSeq" id="WP_207859503.1">
    <property type="nucleotide sequence ID" value="NZ_JAFREP010000013.1"/>
</dbReference>
<evidence type="ECO:0000313" key="8">
    <source>
        <dbReference type="EMBL" id="MBO1319597.1"/>
    </source>
</evidence>
<evidence type="ECO:0000256" key="6">
    <source>
        <dbReference type="SAM" id="Phobius"/>
    </source>
</evidence>
<sequence length="107" mass="11973">MGELLKSALGQFRIVSLAEGTSYIILLFIAMPLKYMADMPGAVSIVGRIHGFLFIVFMIALLRVWVEADWKMGRALLAFVASIVPFGAFLFEVSLKKEWHQTYGEST</sequence>
<protein>
    <submittedName>
        <fullName evidence="8">DUF3817 domain-containing protein</fullName>
    </submittedName>
</protein>
<evidence type="ECO:0000256" key="3">
    <source>
        <dbReference type="ARBA" id="ARBA00022692"/>
    </source>
</evidence>
<feature type="transmembrane region" description="Helical" evidence="6">
    <location>
        <begin position="12"/>
        <end position="33"/>
    </location>
</feature>